<evidence type="ECO:0000313" key="8">
    <source>
        <dbReference type="EMBL" id="GEU30324.1"/>
    </source>
</evidence>
<comment type="caution">
    <text evidence="8">The sequence shown here is derived from an EMBL/GenBank/DDBJ whole genome shotgun (WGS) entry which is preliminary data.</text>
</comment>
<keyword evidence="1" id="KW-0808">Transferase</keyword>
<protein>
    <submittedName>
        <fullName evidence="8">Ty3/gypsy retrotransposon protein</fullName>
    </submittedName>
</protein>
<evidence type="ECO:0000256" key="4">
    <source>
        <dbReference type="ARBA" id="ARBA00022759"/>
    </source>
</evidence>
<evidence type="ECO:0000256" key="2">
    <source>
        <dbReference type="ARBA" id="ARBA00022695"/>
    </source>
</evidence>
<dbReference type="Pfam" id="PF17917">
    <property type="entry name" value="RT_RNaseH"/>
    <property type="match status" value="1"/>
</dbReference>
<evidence type="ECO:0000256" key="3">
    <source>
        <dbReference type="ARBA" id="ARBA00022722"/>
    </source>
</evidence>
<dbReference type="CDD" id="cd09274">
    <property type="entry name" value="RNase_HI_RT_Ty3"/>
    <property type="match status" value="1"/>
</dbReference>
<keyword evidence="2" id="KW-0548">Nucleotidyltransferase</keyword>
<evidence type="ECO:0000259" key="7">
    <source>
        <dbReference type="Pfam" id="PF17917"/>
    </source>
</evidence>
<dbReference type="GO" id="GO:0003964">
    <property type="term" value="F:RNA-directed DNA polymerase activity"/>
    <property type="evidence" value="ECO:0007669"/>
    <property type="project" value="UniProtKB-KW"/>
</dbReference>
<dbReference type="GO" id="GO:0016787">
    <property type="term" value="F:hydrolase activity"/>
    <property type="evidence" value="ECO:0007669"/>
    <property type="project" value="UniProtKB-KW"/>
</dbReference>
<sequence length="260" mass="29975">MLSQGIIRVSHSPFSSPVLLVKKKDENYHFCVDYQALTDATVHQFNVKKSKCVFWTASLEYLGYIISGRGVEVDPKKVSVVSEWPVPTSQRQGKPLGYFSRKLGPRMRVTTNYQKELFVIVKVVYKWRRYLVGRRFTLRTNYRSIKELMQQVIQTPLQQKYVRKLMGFDFGIEYKPGSSNLVADALSQVFKEGEEMTTAFVALSWPVVGWLEDLNRENETLDKLSQLHYRLDQGESLEGFQRRMGCSCFEDAILSGSNLS</sequence>
<dbReference type="SUPFAM" id="SSF56672">
    <property type="entry name" value="DNA/RNA polymerases"/>
    <property type="match status" value="1"/>
</dbReference>
<keyword evidence="5" id="KW-0378">Hydrolase</keyword>
<dbReference type="AlphaFoldDB" id="A0A6L2J3P4"/>
<name>A0A6L2J3P4_TANCI</name>
<keyword evidence="3" id="KW-0540">Nuclease</keyword>
<evidence type="ECO:0000256" key="1">
    <source>
        <dbReference type="ARBA" id="ARBA00022679"/>
    </source>
</evidence>
<keyword evidence="6" id="KW-0695">RNA-directed DNA polymerase</keyword>
<dbReference type="InterPro" id="IPR041373">
    <property type="entry name" value="RT_RNaseH"/>
</dbReference>
<dbReference type="PANTHER" id="PTHR37984:SF5">
    <property type="entry name" value="PROTEIN NYNRIN-LIKE"/>
    <property type="match status" value="1"/>
</dbReference>
<feature type="domain" description="Reverse transcriptase RNase H-like" evidence="7">
    <location>
        <begin position="92"/>
        <end position="168"/>
    </location>
</feature>
<organism evidence="8">
    <name type="scientific">Tanacetum cinerariifolium</name>
    <name type="common">Dalmatian daisy</name>
    <name type="synonym">Chrysanthemum cinerariifolium</name>
    <dbReference type="NCBI Taxonomy" id="118510"/>
    <lineage>
        <taxon>Eukaryota</taxon>
        <taxon>Viridiplantae</taxon>
        <taxon>Streptophyta</taxon>
        <taxon>Embryophyta</taxon>
        <taxon>Tracheophyta</taxon>
        <taxon>Spermatophyta</taxon>
        <taxon>Magnoliopsida</taxon>
        <taxon>eudicotyledons</taxon>
        <taxon>Gunneridae</taxon>
        <taxon>Pentapetalae</taxon>
        <taxon>asterids</taxon>
        <taxon>campanulids</taxon>
        <taxon>Asterales</taxon>
        <taxon>Asteraceae</taxon>
        <taxon>Asteroideae</taxon>
        <taxon>Anthemideae</taxon>
        <taxon>Anthemidinae</taxon>
        <taxon>Tanacetum</taxon>
    </lineage>
</organism>
<dbReference type="GO" id="GO:0004519">
    <property type="term" value="F:endonuclease activity"/>
    <property type="evidence" value="ECO:0007669"/>
    <property type="project" value="UniProtKB-KW"/>
</dbReference>
<dbReference type="EMBL" id="BKCJ010000147">
    <property type="protein sequence ID" value="GEU30324.1"/>
    <property type="molecule type" value="Genomic_DNA"/>
</dbReference>
<dbReference type="InterPro" id="IPR043502">
    <property type="entry name" value="DNA/RNA_pol_sf"/>
</dbReference>
<reference evidence="8" key="1">
    <citation type="journal article" date="2019" name="Sci. Rep.">
        <title>Draft genome of Tanacetum cinerariifolium, the natural source of mosquito coil.</title>
        <authorList>
            <person name="Yamashiro T."/>
            <person name="Shiraishi A."/>
            <person name="Satake H."/>
            <person name="Nakayama K."/>
        </authorList>
    </citation>
    <scope>NUCLEOTIDE SEQUENCE</scope>
</reference>
<dbReference type="PANTHER" id="PTHR37984">
    <property type="entry name" value="PROTEIN CBG26694"/>
    <property type="match status" value="1"/>
</dbReference>
<dbReference type="Gene3D" id="3.10.10.10">
    <property type="entry name" value="HIV Type 1 Reverse Transcriptase, subunit A, domain 1"/>
    <property type="match status" value="1"/>
</dbReference>
<evidence type="ECO:0000256" key="5">
    <source>
        <dbReference type="ARBA" id="ARBA00022801"/>
    </source>
</evidence>
<dbReference type="InterPro" id="IPR050951">
    <property type="entry name" value="Retrovirus_Pol_polyprotein"/>
</dbReference>
<keyword evidence="4" id="KW-0255">Endonuclease</keyword>
<evidence type="ECO:0000256" key="6">
    <source>
        <dbReference type="ARBA" id="ARBA00022918"/>
    </source>
</evidence>
<gene>
    <name evidence="8" type="ORF">Tci_002302</name>
</gene>
<accession>A0A6L2J3P4</accession>
<proteinExistence type="predicted"/>